<protein>
    <submittedName>
        <fullName evidence="5">DJ-1/PfpI family protein</fullName>
    </submittedName>
</protein>
<evidence type="ECO:0000313" key="5">
    <source>
        <dbReference type="EMBL" id="EEX69137.1"/>
    </source>
</evidence>
<evidence type="ECO:0000259" key="4">
    <source>
        <dbReference type="Pfam" id="PF01965"/>
    </source>
</evidence>
<dbReference type="InterPro" id="IPR050325">
    <property type="entry name" value="Prot/Nucl_acid_deglycase"/>
</dbReference>
<dbReference type="Proteomes" id="UP000003671">
    <property type="component" value="Unassembled WGS sequence"/>
</dbReference>
<name>C9KLX3_9FIRM</name>
<dbReference type="InterPro" id="IPR002818">
    <property type="entry name" value="DJ-1/PfpI"/>
</dbReference>
<comment type="caution">
    <text evidence="5">The sequence shown here is derived from an EMBL/GenBank/DDBJ whole genome shotgun (WGS) entry which is preliminary data.</text>
</comment>
<dbReference type="PATRIC" id="fig|500635.8.peg.557"/>
<evidence type="ECO:0000313" key="6">
    <source>
        <dbReference type="Proteomes" id="UP000003671"/>
    </source>
</evidence>
<keyword evidence="6" id="KW-1185">Reference proteome</keyword>
<dbReference type="PANTHER" id="PTHR48094:SF11">
    <property type="entry name" value="GLUTATHIONE-INDEPENDENT GLYOXALASE HSP31-RELATED"/>
    <property type="match status" value="1"/>
</dbReference>
<dbReference type="GO" id="GO:0019172">
    <property type="term" value="F:glyoxalase III activity"/>
    <property type="evidence" value="ECO:0007669"/>
    <property type="project" value="TreeGrafter"/>
</dbReference>
<accession>C9KLX3</accession>
<feature type="domain" description="DJ-1/PfpI" evidence="4">
    <location>
        <begin position="71"/>
        <end position="189"/>
    </location>
</feature>
<dbReference type="GO" id="GO:0019243">
    <property type="term" value="P:methylglyoxal catabolic process to D-lactate via S-lactoyl-glutathione"/>
    <property type="evidence" value="ECO:0007669"/>
    <property type="project" value="TreeGrafter"/>
</dbReference>
<evidence type="ECO:0000256" key="2">
    <source>
        <dbReference type="ARBA" id="ARBA00023239"/>
    </source>
</evidence>
<organism evidence="5 6">
    <name type="scientific">Mitsuokella multacida DSM 20544</name>
    <dbReference type="NCBI Taxonomy" id="500635"/>
    <lineage>
        <taxon>Bacteria</taxon>
        <taxon>Bacillati</taxon>
        <taxon>Bacillota</taxon>
        <taxon>Negativicutes</taxon>
        <taxon>Selenomonadales</taxon>
        <taxon>Selenomonadaceae</taxon>
        <taxon>Mitsuokella</taxon>
    </lineage>
</organism>
<evidence type="ECO:0000256" key="3">
    <source>
        <dbReference type="ARBA" id="ARBA00038493"/>
    </source>
</evidence>
<dbReference type="CDD" id="cd03141">
    <property type="entry name" value="GATase1_Hsp31_like"/>
    <property type="match status" value="1"/>
</dbReference>
<dbReference type="Pfam" id="PF01965">
    <property type="entry name" value="DJ-1_PfpI"/>
    <property type="match status" value="1"/>
</dbReference>
<dbReference type="EMBL" id="ABWK02000012">
    <property type="protein sequence ID" value="EEX69137.1"/>
    <property type="molecule type" value="Genomic_DNA"/>
</dbReference>
<dbReference type="PANTHER" id="PTHR48094">
    <property type="entry name" value="PROTEIN/NUCLEIC ACID DEGLYCASE DJ-1-RELATED"/>
    <property type="match status" value="1"/>
</dbReference>
<dbReference type="Gene3D" id="3.40.50.880">
    <property type="match status" value="1"/>
</dbReference>
<gene>
    <name evidence="5" type="ORF">MITSMUL_04207</name>
</gene>
<dbReference type="GO" id="GO:0005737">
    <property type="term" value="C:cytoplasm"/>
    <property type="evidence" value="ECO:0007669"/>
    <property type="project" value="TreeGrafter"/>
</dbReference>
<evidence type="ECO:0000256" key="1">
    <source>
        <dbReference type="ARBA" id="ARBA00023016"/>
    </source>
</evidence>
<dbReference type="InterPro" id="IPR029062">
    <property type="entry name" value="Class_I_gatase-like"/>
</dbReference>
<dbReference type="eggNOG" id="COG0693">
    <property type="taxonomic scope" value="Bacteria"/>
</dbReference>
<keyword evidence="1" id="KW-0346">Stress response</keyword>
<reference evidence="5" key="1">
    <citation type="submission" date="2009-09" db="EMBL/GenBank/DDBJ databases">
        <authorList>
            <person name="Weinstock G."/>
            <person name="Sodergren E."/>
            <person name="Clifton S."/>
            <person name="Fulton L."/>
            <person name="Fulton B."/>
            <person name="Courtney L."/>
            <person name="Fronick C."/>
            <person name="Harrison M."/>
            <person name="Strong C."/>
            <person name="Farmer C."/>
            <person name="Delahaunty K."/>
            <person name="Markovic C."/>
            <person name="Hall O."/>
            <person name="Minx P."/>
            <person name="Tomlinson C."/>
            <person name="Mitreva M."/>
            <person name="Nelson J."/>
            <person name="Hou S."/>
            <person name="Wollam A."/>
            <person name="Pepin K.H."/>
            <person name="Johnson M."/>
            <person name="Bhonagiri V."/>
            <person name="Nash W.E."/>
            <person name="Warren W."/>
            <person name="Chinwalla A."/>
            <person name="Mardis E.R."/>
            <person name="Wilson R.K."/>
        </authorList>
    </citation>
    <scope>NUCLEOTIDE SEQUENCE [LARGE SCALE GENOMIC DNA]</scope>
    <source>
        <strain evidence="5">DSM 20544</strain>
    </source>
</reference>
<comment type="similarity">
    <text evidence="3">Belongs to the peptidase C56 family. HSP31-like subfamily.</text>
</comment>
<proteinExistence type="inferred from homology"/>
<dbReference type="SUPFAM" id="SSF52317">
    <property type="entry name" value="Class I glutamine amidotransferase-like"/>
    <property type="match status" value="1"/>
</dbReference>
<keyword evidence="2" id="KW-0456">Lyase</keyword>
<sequence length="296" mass="32012">MTALWQEMRSTGGIFMKRLLFLCLAALLMLPFFGGHSEAAASKGKILVVASSQSQMELADKSIMNVGFFLNEFAVPTEYLAERGYEIVLATPSGEMPVMDKGSNDKKFFGGDEAARAKAVAFVNGLKPISLQDAIKGGLDQYAAIFVPGGHAPMTDLMQDKDLGTILRYFHEKQKPTAFICHGPSAMLAALPDAAAYRQALVSHDAKGAMAAAKGWIYSGYEMTVLSDAEEWPGEVAKGTEMPFHVEQALQIAGGKMRVDGMYGSHVVHDRELITGQNPSSDIELAKELDKTLQAE</sequence>
<dbReference type="AlphaFoldDB" id="C9KLX3"/>
<dbReference type="STRING" id="500635.MITSMUL_04207"/>
<dbReference type="HOGENOM" id="CLU_070319_0_0_9"/>